<evidence type="ECO:0000256" key="1">
    <source>
        <dbReference type="SAM" id="Coils"/>
    </source>
</evidence>
<proteinExistence type="predicted"/>
<keyword evidence="1" id="KW-0175">Coiled coil</keyword>
<keyword evidence="4" id="KW-1185">Reference proteome</keyword>
<evidence type="ECO:0000256" key="2">
    <source>
        <dbReference type="SAM" id="MobiDB-lite"/>
    </source>
</evidence>
<feature type="region of interest" description="Disordered" evidence="2">
    <location>
        <begin position="404"/>
        <end position="449"/>
    </location>
</feature>
<gene>
    <name evidence="3" type="ORF">CCAP1982_LOCUS19981</name>
</gene>
<sequence length="449" mass="51537">MGDYKQLNKELIDANRELKQTIATYQNELVLLRAEIMEQQRLRVEQQQEWRERVISMLSHNFVTTLHDIDANVNIAEILGYCNLPSIAVGVSGKSDSSGQSRSSQLVREFRRSSIICRQNNVRMSPTRRPQDDNAIAEQTEYSKLDETSGSDMDLDNSVDGVGNIIDVENDENEENEELHCIREANEEEEEEEEEGEDDDDDDRNTATVVEKHKRKPIRDLTNIVSNEIGEKGHFVTKRGKQRDLRNDKEDSIQAVRDVGHDYRQSIYHPCDIEVENDLVNTIRNTLYFSHNDYDESVTNIAELNKLNSEDKDQIKKRVVVRVQRLHEPPQPVQHFQTTKQTTTPQKYENANDSKRIDDLSLGITQFSMGNFLEASCSTPCHNEKPTSADGMTENKTNATTLSTTASQTQEINQSMRPQRRCAPKNLVEPNLISKQRSEFGKRRGRKLK</sequence>
<dbReference type="AlphaFoldDB" id="A0A811VCG4"/>
<protein>
    <submittedName>
        <fullName evidence="3">(Mediterranean fruit fly) hypothetical protein</fullName>
    </submittedName>
</protein>
<dbReference type="Proteomes" id="UP000606786">
    <property type="component" value="Unassembled WGS sequence"/>
</dbReference>
<feature type="compositionally biased region" description="Acidic residues" evidence="2">
    <location>
        <begin position="168"/>
        <end position="177"/>
    </location>
</feature>
<feature type="region of interest" description="Disordered" evidence="2">
    <location>
        <begin position="141"/>
        <end position="214"/>
    </location>
</feature>
<dbReference type="EMBL" id="CAJHJT010000056">
    <property type="protein sequence ID" value="CAD7011869.1"/>
    <property type="molecule type" value="Genomic_DNA"/>
</dbReference>
<organism evidence="3 4">
    <name type="scientific">Ceratitis capitata</name>
    <name type="common">Mediterranean fruit fly</name>
    <name type="synonym">Tephritis capitata</name>
    <dbReference type="NCBI Taxonomy" id="7213"/>
    <lineage>
        <taxon>Eukaryota</taxon>
        <taxon>Metazoa</taxon>
        <taxon>Ecdysozoa</taxon>
        <taxon>Arthropoda</taxon>
        <taxon>Hexapoda</taxon>
        <taxon>Insecta</taxon>
        <taxon>Pterygota</taxon>
        <taxon>Neoptera</taxon>
        <taxon>Endopterygota</taxon>
        <taxon>Diptera</taxon>
        <taxon>Brachycera</taxon>
        <taxon>Muscomorpha</taxon>
        <taxon>Tephritoidea</taxon>
        <taxon>Tephritidae</taxon>
        <taxon>Ceratitis</taxon>
        <taxon>Ceratitis</taxon>
    </lineage>
</organism>
<reference evidence="3" key="1">
    <citation type="submission" date="2020-11" db="EMBL/GenBank/DDBJ databases">
        <authorList>
            <person name="Whitehead M."/>
        </authorList>
    </citation>
    <scope>NUCLEOTIDE SEQUENCE</scope>
    <source>
        <strain evidence="3">EGII</strain>
    </source>
</reference>
<feature type="coiled-coil region" evidence="1">
    <location>
        <begin position="1"/>
        <end position="49"/>
    </location>
</feature>
<dbReference type="OrthoDB" id="7990233at2759"/>
<accession>A0A811VCG4</accession>
<name>A0A811VCG4_CERCA</name>
<comment type="caution">
    <text evidence="3">The sequence shown here is derived from an EMBL/GenBank/DDBJ whole genome shotgun (WGS) entry which is preliminary data.</text>
</comment>
<feature type="compositionally biased region" description="Acidic residues" evidence="2">
    <location>
        <begin position="186"/>
        <end position="203"/>
    </location>
</feature>
<evidence type="ECO:0000313" key="4">
    <source>
        <dbReference type="Proteomes" id="UP000606786"/>
    </source>
</evidence>
<evidence type="ECO:0000313" key="3">
    <source>
        <dbReference type="EMBL" id="CAD7011869.1"/>
    </source>
</evidence>